<evidence type="ECO:0000313" key="1">
    <source>
        <dbReference type="EMBL" id="CAA0124826.1"/>
    </source>
</evidence>
<name>A0A5S9QXI7_MYCVN</name>
<dbReference type="Proteomes" id="UP000430146">
    <property type="component" value="Unassembled WGS sequence"/>
</dbReference>
<evidence type="ECO:0008006" key="3">
    <source>
        <dbReference type="Google" id="ProtNLM"/>
    </source>
</evidence>
<protein>
    <recommendedName>
        <fullName evidence="3">Isoniazid-induced protein IniC</fullName>
    </recommendedName>
</protein>
<dbReference type="EMBL" id="CACSIP010000023">
    <property type="protein sequence ID" value="CAA0124826.1"/>
    <property type="molecule type" value="Genomic_DNA"/>
</dbReference>
<keyword evidence="2" id="KW-1185">Reference proteome</keyword>
<proteinExistence type="predicted"/>
<accession>A0A5S9QXI7</accession>
<dbReference type="RefSeq" id="WP_337761916.1">
    <property type="nucleotide sequence ID" value="NZ_CACSIP010000023.1"/>
</dbReference>
<evidence type="ECO:0000313" key="2">
    <source>
        <dbReference type="Proteomes" id="UP000430146"/>
    </source>
</evidence>
<gene>
    <name evidence="1" type="ORF">AELLOGFF_01159</name>
</gene>
<dbReference type="AlphaFoldDB" id="A0A5S9QXI7"/>
<sequence length="337" mass="35416">MTIFGTGRNGVRERGLKIFVDVLAEFAARVRVSGVTAVEERLRAPLAVAVRGRCGVGRGAVASALAGSGVTVTTDATDADVQVLVIAEALKPEDRAAAADPGPTLVVLNKADLGGAGGPLDSAERRAAEVAATVGLAVVPMIAHLAAVEFDDEQVAALRVLVANPADMTSTDAFVRSEHVLPAEVRGSLLTRLDRFGLAHAVLAVADGASTATLTQRLRVLSQVDRVLAHLDGVAAPVRYRRVCAAVQELRLLAARSGDHRLEEFLASDDVVIAVMAAAVEVVEASGTTVDRGHHADAHLRRARHWRHYGQGPVGVLHRRCAADITRGSLRLLGQQR</sequence>
<organism evidence="1 2">
    <name type="scientific">Mycolicibacterium vanbaalenii</name>
    <name type="common">Mycobacterium vanbaalenii</name>
    <dbReference type="NCBI Taxonomy" id="110539"/>
    <lineage>
        <taxon>Bacteria</taxon>
        <taxon>Bacillati</taxon>
        <taxon>Actinomycetota</taxon>
        <taxon>Actinomycetes</taxon>
        <taxon>Mycobacteriales</taxon>
        <taxon>Mycobacteriaceae</taxon>
        <taxon>Mycolicibacterium</taxon>
    </lineage>
</organism>
<reference evidence="1 2" key="1">
    <citation type="submission" date="2019-11" db="EMBL/GenBank/DDBJ databases">
        <authorList>
            <person name="Holert J."/>
        </authorList>
    </citation>
    <scope>NUCLEOTIDE SEQUENCE [LARGE SCALE GENOMIC DNA]</scope>
    <source>
        <strain evidence="1">BC8_1</strain>
    </source>
</reference>